<keyword evidence="2" id="KW-0378">Hydrolase</keyword>
<dbReference type="STRING" id="694270.A0A395T534"/>
<reference evidence="4 5" key="1">
    <citation type="journal article" date="2018" name="PLoS Pathog.">
        <title>Evolution of structural diversity of trichothecenes, a family of toxins produced by plant pathogenic and entomopathogenic fungi.</title>
        <authorList>
            <person name="Proctor R.H."/>
            <person name="McCormick S.P."/>
            <person name="Kim H.S."/>
            <person name="Cardoza R.E."/>
            <person name="Stanley A.M."/>
            <person name="Lindo L."/>
            <person name="Kelly A."/>
            <person name="Brown D.W."/>
            <person name="Lee T."/>
            <person name="Vaughan M.M."/>
            <person name="Alexander N.J."/>
            <person name="Busman M."/>
            <person name="Gutierrez S."/>
        </authorList>
    </citation>
    <scope>NUCLEOTIDE SEQUENCE [LARGE SCALE GENOMIC DNA]</scope>
    <source>
        <strain evidence="4 5">NRRL 20695</strain>
    </source>
</reference>
<dbReference type="InterPro" id="IPR006439">
    <property type="entry name" value="HAD-SF_hydro_IA"/>
</dbReference>
<keyword evidence="5" id="KW-1185">Reference proteome</keyword>
<comment type="caution">
    <text evidence="4">The sequence shown here is derived from an EMBL/GenBank/DDBJ whole genome shotgun (WGS) entry which is preliminary data.</text>
</comment>
<dbReference type="InterPro" id="IPR023198">
    <property type="entry name" value="PGP-like_dom2"/>
</dbReference>
<evidence type="ECO:0000256" key="2">
    <source>
        <dbReference type="ARBA" id="ARBA00022801"/>
    </source>
</evidence>
<dbReference type="EMBL" id="PXOG01000047">
    <property type="protein sequence ID" value="RGP79432.1"/>
    <property type="molecule type" value="Genomic_DNA"/>
</dbReference>
<accession>A0A395T534</accession>
<dbReference type="PRINTS" id="PR00413">
    <property type="entry name" value="HADHALOGNASE"/>
</dbReference>
<sequence length="242" mass="27555">MLSTKLILFDLDNTLFNHYHSMYCAISAIQQHYPGLRNIPLQKLCHHYNDCLQKSYDRYLQKLISYEDKDIEKLKILFESLNLPEPTPQDVDAFRTIYQPVYRSSRRATSGSIETLTRLRERGFSIAILTNGQIEDQSAKAKAIGVHHLVDRIITSEEAGCPKPDRRIFRYAVDQLGGAFDKTYMVGDSPKYDIQGALDAHLTPILYSPLSQETSQAINGQTVPVITHMSQLLGHLDITTRE</sequence>
<organism evidence="4 5">
    <name type="scientific">Fusarium longipes</name>
    <dbReference type="NCBI Taxonomy" id="694270"/>
    <lineage>
        <taxon>Eukaryota</taxon>
        <taxon>Fungi</taxon>
        <taxon>Dikarya</taxon>
        <taxon>Ascomycota</taxon>
        <taxon>Pezizomycotina</taxon>
        <taxon>Sordariomycetes</taxon>
        <taxon>Hypocreomycetidae</taxon>
        <taxon>Hypocreales</taxon>
        <taxon>Nectriaceae</taxon>
        <taxon>Fusarium</taxon>
    </lineage>
</organism>
<dbReference type="InterPro" id="IPR036412">
    <property type="entry name" value="HAD-like_sf"/>
</dbReference>
<dbReference type="AlphaFoldDB" id="A0A395T534"/>
<dbReference type="GO" id="GO:0016791">
    <property type="term" value="F:phosphatase activity"/>
    <property type="evidence" value="ECO:0007669"/>
    <property type="project" value="UniProtKB-ARBA"/>
</dbReference>
<dbReference type="InterPro" id="IPR051400">
    <property type="entry name" value="HAD-like_hydrolase"/>
</dbReference>
<comment type="cofactor">
    <cofactor evidence="1">
        <name>Mg(2+)</name>
        <dbReference type="ChEBI" id="CHEBI:18420"/>
    </cofactor>
</comment>
<dbReference type="Gene3D" id="1.10.150.240">
    <property type="entry name" value="Putative phosphatase, domain 2"/>
    <property type="match status" value="1"/>
</dbReference>
<name>A0A395T534_9HYPO</name>
<evidence type="ECO:0000256" key="1">
    <source>
        <dbReference type="ARBA" id="ARBA00001946"/>
    </source>
</evidence>
<dbReference type="Pfam" id="PF00702">
    <property type="entry name" value="Hydrolase"/>
    <property type="match status" value="1"/>
</dbReference>
<evidence type="ECO:0000313" key="4">
    <source>
        <dbReference type="EMBL" id="RGP79432.1"/>
    </source>
</evidence>
<dbReference type="InterPro" id="IPR023214">
    <property type="entry name" value="HAD_sf"/>
</dbReference>
<keyword evidence="3" id="KW-0460">Magnesium</keyword>
<dbReference type="SUPFAM" id="SSF56784">
    <property type="entry name" value="HAD-like"/>
    <property type="match status" value="1"/>
</dbReference>
<evidence type="ECO:0000313" key="5">
    <source>
        <dbReference type="Proteomes" id="UP000266234"/>
    </source>
</evidence>
<dbReference type="NCBIfam" id="TIGR01549">
    <property type="entry name" value="HAD-SF-IA-v1"/>
    <property type="match status" value="1"/>
</dbReference>
<dbReference type="PANTHER" id="PTHR46470">
    <property type="entry name" value="N-ACYLNEURAMINATE-9-PHOSPHATASE"/>
    <property type="match status" value="1"/>
</dbReference>
<dbReference type="GO" id="GO:0044281">
    <property type="term" value="P:small molecule metabolic process"/>
    <property type="evidence" value="ECO:0007669"/>
    <property type="project" value="UniProtKB-ARBA"/>
</dbReference>
<dbReference type="SFLD" id="SFLDS00003">
    <property type="entry name" value="Haloacid_Dehalogenase"/>
    <property type="match status" value="1"/>
</dbReference>
<gene>
    <name evidence="4" type="ORF">FLONG3_2487</name>
</gene>
<dbReference type="Proteomes" id="UP000266234">
    <property type="component" value="Unassembled WGS sequence"/>
</dbReference>
<dbReference type="Gene3D" id="3.40.50.1000">
    <property type="entry name" value="HAD superfamily/HAD-like"/>
    <property type="match status" value="1"/>
</dbReference>
<dbReference type="OrthoDB" id="444127at2759"/>
<protein>
    <submittedName>
        <fullName evidence="4">Had-superfamily subfamily variant 1</fullName>
    </submittedName>
</protein>
<proteinExistence type="predicted"/>
<evidence type="ECO:0000256" key="3">
    <source>
        <dbReference type="ARBA" id="ARBA00022842"/>
    </source>
</evidence>
<dbReference type="SFLD" id="SFLDG01129">
    <property type="entry name" value="C1.5:_HAD__Beta-PGM__Phosphata"/>
    <property type="match status" value="1"/>
</dbReference>